<accession>A0ABQ1RF42</accession>
<keyword evidence="1" id="KW-0472">Membrane</keyword>
<keyword evidence="3" id="KW-1185">Reference proteome</keyword>
<dbReference type="Proteomes" id="UP000614272">
    <property type="component" value="Unassembled WGS sequence"/>
</dbReference>
<protein>
    <submittedName>
        <fullName evidence="2">Membrane protein</fullName>
    </submittedName>
</protein>
<reference evidence="3" key="1">
    <citation type="journal article" date="2019" name="Int. J. Syst. Evol. Microbiol.">
        <title>The Global Catalogue of Microorganisms (GCM) 10K type strain sequencing project: providing services to taxonomists for standard genome sequencing and annotation.</title>
        <authorList>
            <consortium name="The Broad Institute Genomics Platform"/>
            <consortium name="The Broad Institute Genome Sequencing Center for Infectious Disease"/>
            <person name="Wu L."/>
            <person name="Ma J."/>
        </authorList>
    </citation>
    <scope>NUCLEOTIDE SEQUENCE [LARGE SCALE GENOMIC DNA]</scope>
    <source>
        <strain evidence="3">CGMCC 1.12923</strain>
    </source>
</reference>
<dbReference type="EMBL" id="BMGJ01000008">
    <property type="protein sequence ID" value="GGD66311.1"/>
    <property type="molecule type" value="Genomic_DNA"/>
</dbReference>
<evidence type="ECO:0000313" key="3">
    <source>
        <dbReference type="Proteomes" id="UP000614272"/>
    </source>
</evidence>
<comment type="caution">
    <text evidence="2">The sequence shown here is derived from an EMBL/GenBank/DDBJ whole genome shotgun (WGS) entry which is preliminary data.</text>
</comment>
<feature type="transmembrane region" description="Helical" evidence="1">
    <location>
        <begin position="12"/>
        <end position="39"/>
    </location>
</feature>
<dbReference type="Pfam" id="PF11086">
    <property type="entry name" value="DUF2878"/>
    <property type="match status" value="1"/>
</dbReference>
<keyword evidence="1" id="KW-0812">Transmembrane</keyword>
<feature type="transmembrane region" description="Helical" evidence="1">
    <location>
        <begin position="79"/>
        <end position="99"/>
    </location>
</feature>
<name>A0ABQ1RF42_9ALTE</name>
<feature type="transmembrane region" description="Helical" evidence="1">
    <location>
        <begin position="111"/>
        <end position="128"/>
    </location>
</feature>
<keyword evidence="1" id="KW-1133">Transmembrane helix</keyword>
<organism evidence="2 3">
    <name type="scientific">Lacimicrobium alkaliphilum</name>
    <dbReference type="NCBI Taxonomy" id="1526571"/>
    <lineage>
        <taxon>Bacteria</taxon>
        <taxon>Pseudomonadati</taxon>
        <taxon>Pseudomonadota</taxon>
        <taxon>Gammaproteobacteria</taxon>
        <taxon>Alteromonadales</taxon>
        <taxon>Alteromonadaceae</taxon>
        <taxon>Lacimicrobium</taxon>
    </lineage>
</organism>
<dbReference type="InterPro" id="IPR021306">
    <property type="entry name" value="DUF2878"/>
</dbReference>
<evidence type="ECO:0000313" key="2">
    <source>
        <dbReference type="EMBL" id="GGD66311.1"/>
    </source>
</evidence>
<evidence type="ECO:0000256" key="1">
    <source>
        <dbReference type="SAM" id="Phobius"/>
    </source>
</evidence>
<feature type="transmembrane region" description="Helical" evidence="1">
    <location>
        <begin position="140"/>
        <end position="161"/>
    </location>
</feature>
<gene>
    <name evidence="2" type="ORF">GCM10011357_21950</name>
</gene>
<proteinExistence type="predicted"/>
<sequence>MPLIASKPWFNLIWFQVFWFTAVIGQHQAVLPLILMLAIHFLLLSQRSKELLLIILCAPLGIATDSLLHYFSVFEFTQLSGGLIPFWLMGLWIAFSATLRHGMAFFLPRPFLAAICGAVAGPLSYFAGQRLGAVDFGLPLLTTLLLLAVLWAILFPLFIFIANRVNGQTRQVAA</sequence>
<dbReference type="RefSeq" id="WP_099034861.1">
    <property type="nucleotide sequence ID" value="NZ_BMGJ01000008.1"/>
</dbReference>
<feature type="transmembrane region" description="Helical" evidence="1">
    <location>
        <begin position="51"/>
        <end position="73"/>
    </location>
</feature>